<feature type="transmembrane region" description="Helical" evidence="2">
    <location>
        <begin position="631"/>
        <end position="655"/>
    </location>
</feature>
<comment type="caution">
    <text evidence="3">The sequence shown here is derived from an EMBL/GenBank/DDBJ whole genome shotgun (WGS) entry which is preliminary data.</text>
</comment>
<feature type="compositionally biased region" description="Polar residues" evidence="1">
    <location>
        <begin position="131"/>
        <end position="143"/>
    </location>
</feature>
<reference evidence="3 4" key="1">
    <citation type="submission" date="2019-06" db="EMBL/GenBank/DDBJ databases">
        <title>A chromosomal-level reference genome of Carpinus fangiana (Coryloideae, Betulaceae).</title>
        <authorList>
            <person name="Yang X."/>
            <person name="Wang Z."/>
            <person name="Zhang L."/>
            <person name="Hao G."/>
            <person name="Liu J."/>
            <person name="Yang Y."/>
        </authorList>
    </citation>
    <scope>NUCLEOTIDE SEQUENCE [LARGE SCALE GENOMIC DNA]</scope>
    <source>
        <strain evidence="3">Cfa_2016G</strain>
        <tissue evidence="3">Leaf</tissue>
    </source>
</reference>
<feature type="compositionally biased region" description="Basic and acidic residues" evidence="1">
    <location>
        <begin position="151"/>
        <end position="161"/>
    </location>
</feature>
<organism evidence="3 4">
    <name type="scientific">Carpinus fangiana</name>
    <dbReference type="NCBI Taxonomy" id="176857"/>
    <lineage>
        <taxon>Eukaryota</taxon>
        <taxon>Viridiplantae</taxon>
        <taxon>Streptophyta</taxon>
        <taxon>Embryophyta</taxon>
        <taxon>Tracheophyta</taxon>
        <taxon>Spermatophyta</taxon>
        <taxon>Magnoliopsida</taxon>
        <taxon>eudicotyledons</taxon>
        <taxon>Gunneridae</taxon>
        <taxon>Pentapetalae</taxon>
        <taxon>rosids</taxon>
        <taxon>fabids</taxon>
        <taxon>Fagales</taxon>
        <taxon>Betulaceae</taxon>
        <taxon>Carpinus</taxon>
    </lineage>
</organism>
<feature type="compositionally biased region" description="Polar residues" evidence="1">
    <location>
        <begin position="371"/>
        <end position="390"/>
    </location>
</feature>
<dbReference type="Proteomes" id="UP000327013">
    <property type="component" value="Unassembled WGS sequence"/>
</dbReference>
<feature type="region of interest" description="Disordered" evidence="1">
    <location>
        <begin position="827"/>
        <end position="850"/>
    </location>
</feature>
<feature type="compositionally biased region" description="Pro residues" evidence="1">
    <location>
        <begin position="511"/>
        <end position="521"/>
    </location>
</feature>
<accession>A0A5N6KXV6</accession>
<feature type="compositionally biased region" description="Polar residues" evidence="1">
    <location>
        <begin position="837"/>
        <end position="850"/>
    </location>
</feature>
<feature type="compositionally biased region" description="Low complexity" evidence="1">
    <location>
        <begin position="118"/>
        <end position="128"/>
    </location>
</feature>
<dbReference type="EMBL" id="VIBQ01000016">
    <property type="protein sequence ID" value="KAB8356558.1"/>
    <property type="molecule type" value="Genomic_DNA"/>
</dbReference>
<evidence type="ECO:0000313" key="3">
    <source>
        <dbReference type="EMBL" id="KAB8356558.1"/>
    </source>
</evidence>
<gene>
    <name evidence="3" type="ORF">FH972_024140</name>
</gene>
<feature type="compositionally biased region" description="Polar residues" evidence="1">
    <location>
        <begin position="560"/>
        <end position="569"/>
    </location>
</feature>
<feature type="region of interest" description="Disordered" evidence="1">
    <location>
        <begin position="118"/>
        <end position="176"/>
    </location>
</feature>
<name>A0A5N6KXV6_9ROSI</name>
<evidence type="ECO:0008006" key="5">
    <source>
        <dbReference type="Google" id="ProtNLM"/>
    </source>
</evidence>
<feature type="region of interest" description="Disordered" evidence="1">
    <location>
        <begin position="1"/>
        <end position="103"/>
    </location>
</feature>
<keyword evidence="2" id="KW-1133">Transmembrane helix</keyword>
<feature type="compositionally biased region" description="Low complexity" evidence="1">
    <location>
        <begin position="522"/>
        <end position="539"/>
    </location>
</feature>
<evidence type="ECO:0000256" key="1">
    <source>
        <dbReference type="SAM" id="MobiDB-lite"/>
    </source>
</evidence>
<keyword evidence="2" id="KW-0472">Membrane</keyword>
<feature type="compositionally biased region" description="Pro residues" evidence="1">
    <location>
        <begin position="69"/>
        <end position="78"/>
    </location>
</feature>
<proteinExistence type="predicted"/>
<evidence type="ECO:0000313" key="4">
    <source>
        <dbReference type="Proteomes" id="UP000327013"/>
    </source>
</evidence>
<keyword evidence="4" id="KW-1185">Reference proteome</keyword>
<dbReference type="AlphaFoldDB" id="A0A5N6KXV6"/>
<feature type="compositionally biased region" description="Polar residues" evidence="1">
    <location>
        <begin position="501"/>
        <end position="510"/>
    </location>
</feature>
<dbReference type="OrthoDB" id="10259622at2759"/>
<evidence type="ECO:0000256" key="2">
    <source>
        <dbReference type="SAM" id="Phobius"/>
    </source>
</evidence>
<feature type="region of interest" description="Disordered" evidence="1">
    <location>
        <begin position="366"/>
        <end position="404"/>
    </location>
</feature>
<sequence length="1063" mass="113470">MSAARNDNDNASTLPFTYALPGKNIKLPRDNPPANLAPPPPRLKPAVALGISLLDTDVSRHPAGNPKQIFPPRPPSNPSNPRTESTERKRKGPIPAPLHLDRDLSPFDRYVPITLSIPTDPATTATDTHLGPQQLSPPSTNTPAIVVTPTDDAHDTTDRHANPRRTIYPAGRPPSSVYVRPVSTFAKQAAPNANDVPPLPALPRSKTGPLSASFQSPDDDDSPGIIPFQKTPKALARPRQRASIESVLPTPRRSKGWWNLMLSPILSRSNSARSTKFSPVSADDAPEVPVLRHAAQIDGAARGDLDAGDADGTALRPHSAAALSTFYMIPTVGEAAPYYDHLKDFNTPKLPDFDLIGPGDAAERDAAALTRQGSKHTMNTMGSASSQREVGSSPEPDTIHEEKPAPIFLDVRHARSESKPDGTPPKSARAEFYAAEEKDIMSPSPVVALASAAHFQTARTIQHRSAEPGSPQAPVPMPEPRHAPVVMPEARSHKSTLAKLTATSPNSTGTKPPPIPPPPFEIPWRSASPPSSRATSALSHRSTDALAPMPPAKDHETSATRDLSPSSTAEPRFQAGDNKRFVSTPRTEKTPSGPGLVSRAMKSEFMNTHYKSPPRALTTGPPRSKWRTQKAFVMMLTAGVSAAILLIVLLALFVAQPHSDIPVESQWLNLSAFPALPTGIATISQPNLALSRSTCVKQTSLWSCALPQAQQAENIPVGAQMPNFRVEIRFRNGTLPSNLTIPLNSTTSRRSYPGSAAAVVQNRYRRDLFSSLLYTSSPPAPSLEDQIFLGNTTDNITAQNFAGEETPFYISLLPTIVPTLLASAADNQKRSLPPNDTPSIPSAALSSNGSASTGNLYPFPKAQQLRLYDRGLPSEHYGFYTYFDRSILYKLPSAIQSADEASTLSSNESFTDTGGAALGTANALCTFSQTRLLVRIWTNSATKRSMLVPPAQPIANSSAASFGATNATASAYDFSRPGSFPLPMTVTLDRHGGDGEHKGVYCHGVDADGNVEKDAKALIEENRAVGGTLLSPANGPFSGAVWDGAQGIDGGTGGCACGWENWE</sequence>
<feature type="region of interest" description="Disordered" evidence="1">
    <location>
        <begin position="189"/>
        <end position="242"/>
    </location>
</feature>
<protein>
    <recommendedName>
        <fullName evidence="5">Glycoprotease family protein</fullName>
    </recommendedName>
</protein>
<feature type="region of interest" description="Disordered" evidence="1">
    <location>
        <begin position="458"/>
        <end position="598"/>
    </location>
</feature>
<keyword evidence="2" id="KW-0812">Transmembrane</keyword>